<feature type="transmembrane region" description="Helical" evidence="1">
    <location>
        <begin position="73"/>
        <end position="92"/>
    </location>
</feature>
<keyword evidence="1" id="KW-0812">Transmembrane</keyword>
<dbReference type="Pfam" id="PF01889">
    <property type="entry name" value="DUF63"/>
    <property type="match status" value="1"/>
</dbReference>
<feature type="transmembrane region" description="Helical" evidence="1">
    <location>
        <begin position="245"/>
        <end position="268"/>
    </location>
</feature>
<feature type="transmembrane region" description="Helical" evidence="1">
    <location>
        <begin position="43"/>
        <end position="61"/>
    </location>
</feature>
<dbReference type="PANTHER" id="PTHR40700">
    <property type="entry name" value="HYPOTHETICAL MEMBRANE PROTEIN, CONSERVED, DUF63 FAMILY"/>
    <property type="match status" value="1"/>
</dbReference>
<dbReference type="PANTHER" id="PTHR40700:SF1">
    <property type="entry name" value="DUF63 DOMAIN-CONTAINING PROTEIN"/>
    <property type="match status" value="1"/>
</dbReference>
<dbReference type="AlphaFoldDB" id="U1N9G5"/>
<dbReference type="EMBL" id="KE356560">
    <property type="protein sequence ID" value="ERG93198.1"/>
    <property type="molecule type" value="Genomic_DNA"/>
</dbReference>
<evidence type="ECO:0000313" key="2">
    <source>
        <dbReference type="EMBL" id="ERG93198.1"/>
    </source>
</evidence>
<gene>
    <name evidence="2" type="ORF">J07HQW1_03257</name>
</gene>
<dbReference type="InterPro" id="IPR002749">
    <property type="entry name" value="DUF63"/>
</dbReference>
<feature type="transmembrane region" description="Helical" evidence="1">
    <location>
        <begin position="209"/>
        <end position="233"/>
    </location>
</feature>
<dbReference type="STRING" id="1238424.J07HQW1_03257"/>
<dbReference type="Proteomes" id="UP000030649">
    <property type="component" value="Unassembled WGS sequence"/>
</dbReference>
<proteinExistence type="predicted"/>
<feature type="transmembrane region" description="Helical" evidence="1">
    <location>
        <begin position="12"/>
        <end position="31"/>
    </location>
</feature>
<keyword evidence="1" id="KW-1133">Transmembrane helix</keyword>
<reference evidence="2 3" key="1">
    <citation type="journal article" date="2013" name="PLoS ONE">
        <title>Assembly-driven community genomics of a hypersaline microbial ecosystem.</title>
        <authorList>
            <person name="Podell S."/>
            <person name="Ugalde J.A."/>
            <person name="Narasingarao P."/>
            <person name="Banfield J.F."/>
            <person name="Heidelberg K.B."/>
            <person name="Allen E.E."/>
        </authorList>
    </citation>
    <scope>NUCLEOTIDE SEQUENCE [LARGE SCALE GENOMIC DNA]</scope>
    <source>
        <strain evidence="3">J07HQW1</strain>
    </source>
</reference>
<feature type="transmembrane region" description="Helical" evidence="1">
    <location>
        <begin position="128"/>
        <end position="151"/>
    </location>
</feature>
<sequence length="269" mass="27769">MVIFPDGFALPAVPYLLMILLTGGIVAYVAIRQRPTITSSRVLALAPWMMLGAALHVQYVLNALPTAIRPLAGTPAVYLIVAIAAVGTWVSLESVIPSAYIAHALASVGTVAAVIAIAGVIFIDPNSIRVTVSVIGIGVSVILSGGVWVMLTRVVPETRLTAPMGAFAVFGHTLDAVSTAIGIDLLGFGERTPLSALIIEFAAGLPTEAAIGSGWLFIVVKILIVSVVVWVFADIADTAPTQSNILLTIISAVGFGPGVHNLLLFSVAG</sequence>
<evidence type="ECO:0000256" key="1">
    <source>
        <dbReference type="SAM" id="Phobius"/>
    </source>
</evidence>
<feature type="transmembrane region" description="Helical" evidence="1">
    <location>
        <begin position="99"/>
        <end position="122"/>
    </location>
</feature>
<feature type="transmembrane region" description="Helical" evidence="1">
    <location>
        <begin position="163"/>
        <end position="189"/>
    </location>
</feature>
<accession>U1N9G5</accession>
<protein>
    <submittedName>
        <fullName evidence="2">Putative membrane protein</fullName>
    </submittedName>
</protein>
<keyword evidence="1" id="KW-0472">Membrane</keyword>
<dbReference type="HOGENOM" id="CLU_1028982_0_0_2"/>
<organism evidence="2 3">
    <name type="scientific">Haloquadratum walsbyi J07HQW1</name>
    <dbReference type="NCBI Taxonomy" id="1238424"/>
    <lineage>
        <taxon>Archaea</taxon>
        <taxon>Methanobacteriati</taxon>
        <taxon>Methanobacteriota</taxon>
        <taxon>Stenosarchaea group</taxon>
        <taxon>Halobacteria</taxon>
        <taxon>Halobacteriales</taxon>
        <taxon>Haloferacaceae</taxon>
        <taxon>Haloquadratum</taxon>
    </lineage>
</organism>
<name>U1N9G5_9EURY</name>
<evidence type="ECO:0000313" key="3">
    <source>
        <dbReference type="Proteomes" id="UP000030649"/>
    </source>
</evidence>